<proteinExistence type="predicted"/>
<keyword evidence="2" id="KW-1185">Reference proteome</keyword>
<evidence type="ECO:0000313" key="2">
    <source>
        <dbReference type="Proteomes" id="UP000593572"/>
    </source>
</evidence>
<protein>
    <submittedName>
        <fullName evidence="1">Uncharacterized protein</fullName>
    </submittedName>
</protein>
<dbReference type="GO" id="GO:0008168">
    <property type="term" value="F:methyltransferase activity"/>
    <property type="evidence" value="ECO:0007669"/>
    <property type="project" value="InterPro"/>
</dbReference>
<dbReference type="Gene3D" id="3.40.50.150">
    <property type="entry name" value="Vaccinia Virus protein VP39"/>
    <property type="match status" value="1"/>
</dbReference>
<dbReference type="Proteomes" id="UP000593572">
    <property type="component" value="Unassembled WGS sequence"/>
</dbReference>
<organism evidence="1 2">
    <name type="scientific">Gossypium lobatum</name>
    <dbReference type="NCBI Taxonomy" id="34289"/>
    <lineage>
        <taxon>Eukaryota</taxon>
        <taxon>Viridiplantae</taxon>
        <taxon>Streptophyta</taxon>
        <taxon>Embryophyta</taxon>
        <taxon>Tracheophyta</taxon>
        <taxon>Spermatophyta</taxon>
        <taxon>Magnoliopsida</taxon>
        <taxon>eudicotyledons</taxon>
        <taxon>Gunneridae</taxon>
        <taxon>Pentapetalae</taxon>
        <taxon>rosids</taxon>
        <taxon>malvids</taxon>
        <taxon>Malvales</taxon>
        <taxon>Malvaceae</taxon>
        <taxon>Malvoideae</taxon>
        <taxon>Gossypium</taxon>
    </lineage>
</organism>
<comment type="caution">
    <text evidence="1">The sequence shown here is derived from an EMBL/GenBank/DDBJ whole genome shotgun (WGS) entry which is preliminary data.</text>
</comment>
<accession>A0A7J8N291</accession>
<dbReference type="InterPro" id="IPR029063">
    <property type="entry name" value="SAM-dependent_MTases_sf"/>
</dbReference>
<sequence>MRGLRKIEEIQYRKSVLYEELQVLSITNSFQPEAYTLYILPAHFIGSQRKNPNPSDQDYGWELLAKSLLDLGVVKEGDMDSFNLPLYTPCKEEVAEIVVREGSFEINNLQVFVIDSDPLSRDEQLCNKDSSFIFYTKIGENIANTIRAGLETILSIRV</sequence>
<dbReference type="InterPro" id="IPR005299">
    <property type="entry name" value="MeTrfase_7"/>
</dbReference>
<name>A0A7J8N291_9ROSI</name>
<dbReference type="AlphaFoldDB" id="A0A7J8N291"/>
<dbReference type="EMBL" id="JABEZX010000011">
    <property type="protein sequence ID" value="MBA0571025.1"/>
    <property type="molecule type" value="Genomic_DNA"/>
</dbReference>
<dbReference type="PANTHER" id="PTHR31009">
    <property type="entry name" value="S-ADENOSYL-L-METHIONINE:CARBOXYL METHYLTRANSFERASE FAMILY PROTEIN"/>
    <property type="match status" value="1"/>
</dbReference>
<dbReference type="Pfam" id="PF03492">
    <property type="entry name" value="Methyltransf_7"/>
    <property type="match status" value="1"/>
</dbReference>
<dbReference type="SUPFAM" id="SSF53335">
    <property type="entry name" value="S-adenosyl-L-methionine-dependent methyltransferases"/>
    <property type="match status" value="1"/>
</dbReference>
<evidence type="ECO:0000313" key="1">
    <source>
        <dbReference type="EMBL" id="MBA0571025.1"/>
    </source>
</evidence>
<reference evidence="1 2" key="1">
    <citation type="journal article" date="2019" name="Genome Biol. Evol.">
        <title>Insights into the evolution of the New World diploid cottons (Gossypium, subgenus Houzingenia) based on genome sequencing.</title>
        <authorList>
            <person name="Grover C.E."/>
            <person name="Arick M.A. 2nd"/>
            <person name="Thrash A."/>
            <person name="Conover J.L."/>
            <person name="Sanders W.S."/>
            <person name="Peterson D.G."/>
            <person name="Frelichowski J.E."/>
            <person name="Scheffler J.A."/>
            <person name="Scheffler B.E."/>
            <person name="Wendel J.F."/>
        </authorList>
    </citation>
    <scope>NUCLEOTIDE SEQUENCE [LARGE SCALE GENOMIC DNA]</scope>
    <source>
        <strain evidence="1">157</strain>
        <tissue evidence="1">Leaf</tissue>
    </source>
</reference>
<gene>
    <name evidence="1" type="ORF">Golob_004621</name>
</gene>